<feature type="compositionally biased region" description="Polar residues" evidence="2">
    <location>
        <begin position="263"/>
        <end position="276"/>
    </location>
</feature>
<organism evidence="3 4">
    <name type="scientific">Diatraea saccharalis</name>
    <name type="common">sugarcane borer</name>
    <dbReference type="NCBI Taxonomy" id="40085"/>
    <lineage>
        <taxon>Eukaryota</taxon>
        <taxon>Metazoa</taxon>
        <taxon>Ecdysozoa</taxon>
        <taxon>Arthropoda</taxon>
        <taxon>Hexapoda</taxon>
        <taxon>Insecta</taxon>
        <taxon>Pterygota</taxon>
        <taxon>Neoptera</taxon>
        <taxon>Endopterygota</taxon>
        <taxon>Lepidoptera</taxon>
        <taxon>Glossata</taxon>
        <taxon>Ditrysia</taxon>
        <taxon>Pyraloidea</taxon>
        <taxon>Crambidae</taxon>
        <taxon>Crambinae</taxon>
        <taxon>Diatraea</taxon>
    </lineage>
</organism>
<protein>
    <submittedName>
        <fullName evidence="3">Uncharacterized protein</fullName>
    </submittedName>
</protein>
<name>A0A9N9WBK6_9NEOP</name>
<reference evidence="3" key="1">
    <citation type="submission" date="2021-12" db="EMBL/GenBank/DDBJ databases">
        <authorList>
            <person name="King R."/>
        </authorList>
    </citation>
    <scope>NUCLEOTIDE SEQUENCE</scope>
</reference>
<sequence length="1507" mass="173923">MSVQLEESLLDFNLDFLHQTSNKILIAPEKYNDKNEKCRIAINVAKKKIVATDSLIRKYYEKKEELEQLEKALYASKEECKQVCIDFRNVTDRCNQLDNEVQVLCNCNQQLQAKCSEQENLVGAMQSHVHQLQTLVKENDTVIEGLKIENQLRKANVDDCEKRISLFQKENDALLKHMSLMKDIIFGKRKLNKRYKRILNKYNKNYESDGNDSVLEGTESDDDTNSHCIYDDIYEEKIPVKDYAPELEPVMAKNDNDLESDFSNEQASADTGRGSSLAFSDTDKCFHSPDYFMDHSPTDTEDITEKIQINHIVTSPNLSDQKIDMATNPTPAKQSIFSPTKTKVPFEVNEVNACTELGYDSQTKIILPIEQQQNYKEKQFDVNKIVHKDAITKVSDETLACHNESSEKECLEMNNSNKFNENNRRDGEIEMILSKMRLSHSLITPIPTTPLKSGYSLSDPVNKESNLCMPDHNFVCKDALKVKEENLSLRANLVKLANEIESIKDILKNKNLLTQQHLMTYNTEIEFDVNDDNIRKLPAEVNQNNSESLHLEMMNNSISGDDSPVFDECDIVKSTRKSLKRLKFEEPLLSLQNGSPRLLPESIQEKDDQKEVISDVRNIDDNANNSIRKAYKQRKLTKLERLRQKLVPKNKIKANIAPIGKLRKKHKHRIINGVTDKVAISLKNKKAYEKAVKIMVELKSQQKTGIAQKTNSFENKGKQTFKKKNSIPINKSQFKMSSISEISTSNKNLTNQIDQNTKDQQNSKKIIILENILLTNSQNCNEKKISSQDSLHTCLTDVSAAKNTNKVTFNEKEDCLVTTPKLKVLQEENINVSNISADRNDFINDKEKEKKNNVIEDKQQMQTQYLPIDSNTKISVSPCAEKIQNTEDENKVTNDLSEASNVHTKNMTSETEKNDITTPLVKQHELPKNLITTRSRTKIADSSSSCQIKHYNIVDDQLKLADEIIQALNNNVDIKNDIQQRARKRQNRMSDDRSDIECKRRLRSSTVRAPSTEENIKIPENIKNVAVSAVADSNVKLDTACVNLSQEEPKTKEAHRQIRDNIVSYDDLDLFSPNIKQIHSSQNSATEKEVMHPKNSILCMMLDKYGKRSAKNFSKKISDTVINTISQTIENEISTIIDAPSKDSKELMNGFVDKIKKWNNKQFMAGLMQYLKDPQRKIELYGKTCTPPAPPMTKSEQILLYVVAQLKNIWTTINVVDCLLHNMEYVLFKLNRTPGFDTIESMSHFYAITCRYFKMKSRLRLFMLDAMYCIQFKSVPLIKQCMEVWMHVLPLAHMGIAKSTLVTCMVYLLHFYKCDDKYNRVQDIRYLLNRKYFYEITEWNEPKIIEMFRNAIRDVKVIPMEIKLLRIALIIIAKRHGPKWCQKNIIRNLLIPMIESDDYPERVKIFCVSMLGPLLKTYPIDMRVHFEIVMNMLLDMLKRNPSPEMHEAIFTSLIYMSRHNYNRVVHTLLTWKPQRISPEFEKLISDFVCQKPLKMWKTTLSKMNVMQ</sequence>
<keyword evidence="4" id="KW-1185">Reference proteome</keyword>
<dbReference type="OrthoDB" id="6368736at2759"/>
<gene>
    <name evidence="3" type="ORF">DIATSA_LOCUS2459</name>
</gene>
<proteinExistence type="predicted"/>
<reference evidence="3" key="2">
    <citation type="submission" date="2022-10" db="EMBL/GenBank/DDBJ databases">
        <authorList>
            <consortium name="ENA_rothamsted_submissions"/>
            <consortium name="culmorum"/>
            <person name="King R."/>
        </authorList>
    </citation>
    <scope>NUCLEOTIDE SEQUENCE</scope>
</reference>
<dbReference type="EMBL" id="OU893343">
    <property type="protein sequence ID" value="CAG9784358.1"/>
    <property type="molecule type" value="Genomic_DNA"/>
</dbReference>
<feature type="region of interest" description="Disordered" evidence="2">
    <location>
        <begin position="256"/>
        <end position="276"/>
    </location>
</feature>
<accession>A0A9N9WBK6</accession>
<evidence type="ECO:0000313" key="3">
    <source>
        <dbReference type="EMBL" id="CAG9784358.1"/>
    </source>
</evidence>
<evidence type="ECO:0000256" key="1">
    <source>
        <dbReference type="SAM" id="Coils"/>
    </source>
</evidence>
<dbReference type="Proteomes" id="UP001153714">
    <property type="component" value="Chromosome 12"/>
</dbReference>
<dbReference type="InterPro" id="IPR016024">
    <property type="entry name" value="ARM-type_fold"/>
</dbReference>
<keyword evidence="1" id="KW-0175">Coiled coil</keyword>
<feature type="coiled-coil region" evidence="1">
    <location>
        <begin position="52"/>
        <end position="79"/>
    </location>
</feature>
<evidence type="ECO:0000313" key="4">
    <source>
        <dbReference type="Proteomes" id="UP001153714"/>
    </source>
</evidence>
<dbReference type="SUPFAM" id="SSF48371">
    <property type="entry name" value="ARM repeat"/>
    <property type="match status" value="1"/>
</dbReference>
<evidence type="ECO:0000256" key="2">
    <source>
        <dbReference type="SAM" id="MobiDB-lite"/>
    </source>
</evidence>